<proteinExistence type="predicted"/>
<reference evidence="3" key="1">
    <citation type="journal article" date="2016" name="Nat. Commun.">
        <title>The Gonium pectorale genome demonstrates co-option of cell cycle regulation during the evolution of multicellularity.</title>
        <authorList>
            <person name="Hanschen E.R."/>
            <person name="Marriage T.N."/>
            <person name="Ferris P.J."/>
            <person name="Hamaji T."/>
            <person name="Toyoda A."/>
            <person name="Fujiyama A."/>
            <person name="Neme R."/>
            <person name="Noguchi H."/>
            <person name="Minakuchi Y."/>
            <person name="Suzuki M."/>
            <person name="Kawai-Toyooka H."/>
            <person name="Smith D.R."/>
            <person name="Sparks H."/>
            <person name="Anderson J."/>
            <person name="Bakaric R."/>
            <person name="Luria V."/>
            <person name="Karger A."/>
            <person name="Kirschner M.W."/>
            <person name="Durand P.M."/>
            <person name="Michod R.E."/>
            <person name="Nozaki H."/>
            <person name="Olson B.J."/>
        </authorList>
    </citation>
    <scope>NUCLEOTIDE SEQUENCE [LARGE SCALE GENOMIC DNA]</scope>
    <source>
        <strain evidence="3">NIES-2863</strain>
    </source>
</reference>
<dbReference type="EMBL" id="LSYV01000009">
    <property type="protein sequence ID" value="KXZ52735.1"/>
    <property type="molecule type" value="Genomic_DNA"/>
</dbReference>
<dbReference type="OrthoDB" id="550718at2759"/>
<evidence type="ECO:0000313" key="3">
    <source>
        <dbReference type="Proteomes" id="UP000075714"/>
    </source>
</evidence>
<evidence type="ECO:0000256" key="1">
    <source>
        <dbReference type="SAM" id="MobiDB-lite"/>
    </source>
</evidence>
<gene>
    <name evidence="2" type="ORF">GPECTOR_8g128</name>
</gene>
<sequence>MPNSVLTTIMESLIAVSDPGQIVKMALPDAASSAAPAAKAAVGHTATAPGPAAASPSTLDPRWFRYYCDRMALRRNVRRFLKLYIPFLSRPSSMALLPGSSPAALAAAESRLGCPLPPELWELYRYRGGQAGGAFVTFADDMRLLALDELALEQPAGLSDLRARLAAMGRDAPAQLERPDLSGDGSGGSGTGGGGGAGSNGQCPTDMVALPMTCMGLPTASGPVTGTAAAFTALDVEPDSDSAALVVAANHSSSRRLLVTGDGQVYLARGLSVTFFAPSVASMIQKLLN</sequence>
<accession>A0A150GSA9</accession>
<feature type="region of interest" description="Disordered" evidence="1">
    <location>
        <begin position="173"/>
        <end position="202"/>
    </location>
</feature>
<comment type="caution">
    <text evidence="2">The sequence shown here is derived from an EMBL/GenBank/DDBJ whole genome shotgun (WGS) entry which is preliminary data.</text>
</comment>
<evidence type="ECO:0000313" key="2">
    <source>
        <dbReference type="EMBL" id="KXZ52735.1"/>
    </source>
</evidence>
<keyword evidence="3" id="KW-1185">Reference proteome</keyword>
<feature type="compositionally biased region" description="Gly residues" evidence="1">
    <location>
        <begin position="184"/>
        <end position="199"/>
    </location>
</feature>
<organism evidence="2 3">
    <name type="scientific">Gonium pectorale</name>
    <name type="common">Green alga</name>
    <dbReference type="NCBI Taxonomy" id="33097"/>
    <lineage>
        <taxon>Eukaryota</taxon>
        <taxon>Viridiplantae</taxon>
        <taxon>Chlorophyta</taxon>
        <taxon>core chlorophytes</taxon>
        <taxon>Chlorophyceae</taxon>
        <taxon>CS clade</taxon>
        <taxon>Chlamydomonadales</taxon>
        <taxon>Volvocaceae</taxon>
        <taxon>Gonium</taxon>
    </lineage>
</organism>
<dbReference type="AlphaFoldDB" id="A0A150GSA9"/>
<dbReference type="Proteomes" id="UP000075714">
    <property type="component" value="Unassembled WGS sequence"/>
</dbReference>
<protein>
    <submittedName>
        <fullName evidence="2">Uncharacterized protein</fullName>
    </submittedName>
</protein>
<name>A0A150GSA9_GONPE</name>